<sequence length="1799" mass="215864">MIFQSFILDNLVSLCMKIINSIVVVGLYYGFLTTFSIGPSYLFLLRARVMEEGNEKKVSATTGFITGQFMMFISIYYAPLHLALGRPHTITVIALPYLLFQFFGNNHKNFLNYGYKNPNSIRNFSIQRIFFNNLIFQLLNPFFLPSSMFIRLVNIYLFRYNNKLLFLTSSFVGWLIGHIFLMKWIELILVWIQQNNSIKSNVPIRSNKYIMSEFRNSMSKIFLVFLFITWLYYLGRIPPPFFINKLSEIQEGNEIDKKKKIVVERNFQTVGTKQKQKGSTKKDLFPYIIFSKKEKNLYKIDEEKYSFGFFQKPLVTILFNYKRWNRPLRYIKNNRFENVVRNETSEFFFHTCQSDGKDKISFTYPPNLSTFHKMMETKIYLFTRDKISYDELSNYWSYTNEEKRKKLNNEFINRAKVLDKEFIPLDIFENRIRLCNDETKTKYLTKVYDPFLNGSFRGRIQNCFSPSIKNKKTYTKNDIFINKIHGILLFINNDSNSNYPEFEQKIDTFDRKSLLTEFFFFNLLSKFSKKSVSSLNFEELDLFPEHEQVKMYCEENKRKIKFLFDAIRTDLNNKTIVNINRKKCIGINEISKKVPRWSYKFIDELEQLEGKNEAENYQIRSRKAKRVVILTKYLQNDDTYSDTVDTDNTEKKKDELALIRYSQQPDFRRDIIKGSIRAQRRKTVTWKFFQRSVHSPLFLDKIEKPLFFSFDSFESMKIFFMFKNWMRKKTESQISDYTEEKAKESEKKEEKIKNINENEEKKRIEIGEAWDSIIFAQVIRGFLLITQSILRKYIILPSLIITKNIVRILFFQFPEWSEDYRDWKREMYIKCTYNGVQLSETEFPKKWLTDGIQIKILFPFRLKPWHRFKLRSTEKEKDRMKKKVKKKNFCFLTIWGREVELPFSSSPQNRFSFFDPILKELKKKMKKLKNSFFLVLKFLNERTKLFLNISKETAKWIIKSILKNILKSFLFLKKKINQLPNFLFLFIRFKKIDELSESKKDSTICKNDPMISESSIPIQSINWANCSLTEKKIKDLNAKTKTIIKQIEKMTKEEKKRGLTISEINIHSNKTTFDTKRLELEKNILQILQRKNVRLTRKSHSFFKFFMKRIYINILLYIISIPKNNIQFFLESKKKIINKSIYNDEANAERTDKTNQSIIYFTSIIHKSYNTRNTNSQNSCDVSFLSQAYVFFKLSQTQVINIYKYKLRSVFEYHRKSFFVKNEIKDSFFGIEGIFHSKLRHKNPPNSAVMNQWINWLKGHYQYDLSQSRWSRLVPQKWRNGINEHRVTQNKHLTKCDSYEKTQLILYKEQQVDALKNKKKKKKKQYRYDLLSYNSINYADKKDSYIYGHRSPFQANKKQAISSNYNTHKKKLFDLMGDISIKNYIAIDAIIDMENNLNRKYFDWMGINVKKLNRSISNPKFWFFSKFVIFYNAYRSNPWIIPIKLLFFHFNINKNVSENKNNITAKKKKKSLEFELETINRAKAECAGQVNLESSLSNQEKDIKKDYAGSDSKKYGKGIKKKKDKNKMEEELNFLLINYLILHLNWNNFLGQRIFKNVKVYCLLIRLKNIREIAIASIQRGELGLDIMMINNQKDLILTGLRKNKAGLRKNKEFMKKKIFIIEPVRLSRKNNKEFFMYQTTGLSLSHKSKRKINQKCPEKSHVDKKNFEKCIPRTRDQKITEKREKKNYDLLVPENILSARRRRELRILICLNPRNRNSMHRNTIFYNENKVNNCFQVLTKKKKDLDRDKKKLMNFKIFLWPNYRLEDLACINRYWFNTHNGSRFSIVRIHMYPRFKFR</sequence>
<reference evidence="6" key="1">
    <citation type="submission" date="2020-10" db="EMBL/GenBank/DDBJ databases">
        <title>The complete chloroplast genome of Aganope dinghuensis (Fabaceae).</title>
        <authorList>
            <person name="Wang Z.-F."/>
        </authorList>
    </citation>
    <scope>NUCLEOTIDE SEQUENCE</scope>
</reference>
<keyword evidence="5" id="KW-0175">Coiled coil</keyword>
<comment type="subcellular location">
    <subcellularLocation>
        <location evidence="2">Plastid</location>
        <location evidence="2">Chloroplast inner membrane</location>
        <topology evidence="2">Multi-pass membrane protein</topology>
    </subcellularLocation>
</comment>
<keyword evidence="4" id="KW-0653">Protein transport</keyword>
<comment type="similarity">
    <text evidence="4">Belongs to the TIC214 family.</text>
</comment>
<dbReference type="PANTHER" id="PTHR33163:SF40">
    <property type="entry name" value="PROTEIN TIC 214"/>
    <property type="match status" value="1"/>
</dbReference>
<feature type="transmembrane region" description="Helical" evidence="4">
    <location>
        <begin position="213"/>
        <end position="233"/>
    </location>
</feature>
<keyword evidence="4" id="KW-1133">Transmembrane helix</keyword>
<feature type="transmembrane region" description="Helical" evidence="4">
    <location>
        <begin position="84"/>
        <end position="104"/>
    </location>
</feature>
<evidence type="ECO:0000256" key="1">
    <source>
        <dbReference type="ARBA" id="ARBA00002515"/>
    </source>
</evidence>
<keyword evidence="4" id="KW-0472">Membrane</keyword>
<evidence type="ECO:0000313" key="6">
    <source>
        <dbReference type="EMBL" id="QPK77249.1"/>
    </source>
</evidence>
<keyword evidence="4" id="KW-0813">Transport</keyword>
<evidence type="ECO:0000256" key="5">
    <source>
        <dbReference type="SAM" id="Coils"/>
    </source>
</evidence>
<feature type="transmembrane region" description="Helical" evidence="4">
    <location>
        <begin position="18"/>
        <end position="45"/>
    </location>
</feature>
<dbReference type="GeneID" id="63660230"/>
<evidence type="ECO:0000256" key="2">
    <source>
        <dbReference type="ARBA" id="ARBA00004478"/>
    </source>
</evidence>
<protein>
    <recommendedName>
        <fullName evidence="4">Protein TIC 214</fullName>
    </recommendedName>
    <alternativeName>
        <fullName evidence="4">Translocon at the inner envelope membrane of chloroplasts 214</fullName>
    </alternativeName>
</protein>
<evidence type="ECO:0000256" key="3">
    <source>
        <dbReference type="ARBA" id="ARBA00022780"/>
    </source>
</evidence>
<dbReference type="EMBL" id="MW133234">
    <property type="protein sequence ID" value="QPK77249.1"/>
    <property type="molecule type" value="Genomic_DNA"/>
</dbReference>
<organism evidence="6">
    <name type="scientific">Aganope dinghuensis</name>
    <dbReference type="NCBI Taxonomy" id="1603689"/>
    <lineage>
        <taxon>Eukaryota</taxon>
        <taxon>Viridiplantae</taxon>
        <taxon>Streptophyta</taxon>
        <taxon>Embryophyta</taxon>
        <taxon>Tracheophyta</taxon>
        <taxon>Spermatophyta</taxon>
        <taxon>Magnoliopsida</taxon>
        <taxon>eudicotyledons</taxon>
        <taxon>Gunneridae</taxon>
        <taxon>Pentapetalae</taxon>
        <taxon>rosids</taxon>
        <taxon>fabids</taxon>
        <taxon>Fabales</taxon>
        <taxon>Fabaceae</taxon>
        <taxon>Papilionoideae</taxon>
        <taxon>50 kb inversion clade</taxon>
        <taxon>NPAAA clade</taxon>
        <taxon>indigoferoid/millettioid clade</taxon>
        <taxon>Millettieae</taxon>
        <taxon>Aganope</taxon>
    </lineage>
</organism>
<dbReference type="RefSeq" id="YP_010048876.1">
    <property type="nucleotide sequence ID" value="NC_054355.1"/>
</dbReference>
<dbReference type="Pfam" id="PF05758">
    <property type="entry name" value="Ycf1"/>
    <property type="match status" value="2"/>
</dbReference>
<dbReference type="GO" id="GO:0009706">
    <property type="term" value="C:chloroplast inner membrane"/>
    <property type="evidence" value="ECO:0007669"/>
    <property type="project" value="UniProtKB-SubCell"/>
</dbReference>
<dbReference type="PANTHER" id="PTHR33163">
    <property type="entry name" value="PROTEIN TIC 214-RELATED"/>
    <property type="match status" value="1"/>
</dbReference>
<feature type="transmembrane region" description="Helical" evidence="4">
    <location>
        <begin position="164"/>
        <end position="192"/>
    </location>
</feature>
<dbReference type="GO" id="GO:0015031">
    <property type="term" value="P:protein transport"/>
    <property type="evidence" value="ECO:0007669"/>
    <property type="project" value="UniProtKB-KW"/>
</dbReference>
<keyword evidence="4 6" id="KW-0150">Chloroplast</keyword>
<comment type="function">
    <text evidence="1 4">Involved in protein precursor import into chloroplasts. May be part of an intermediate translocation complex acting as a protein-conducting channel at the inner envelope.</text>
</comment>
<feature type="transmembrane region" description="Helical" evidence="4">
    <location>
        <begin position="57"/>
        <end position="78"/>
    </location>
</feature>
<keyword evidence="4 6" id="KW-0934">Plastid</keyword>
<name>A0A7T0KBW0_9FABA</name>
<comment type="subunit">
    <text evidence="4">Part of the Tic complex.</text>
</comment>
<accession>A0A7T0KBW0</accession>
<keyword evidence="3 4" id="KW-1001">Plastid inner membrane</keyword>
<geneLocation type="chloroplast" evidence="6"/>
<proteinExistence type="inferred from homology"/>
<evidence type="ECO:0000256" key="4">
    <source>
        <dbReference type="RuleBase" id="RU364085"/>
    </source>
</evidence>
<gene>
    <name evidence="6" type="primary">ycf1</name>
    <name evidence="4" type="synonym">TIC214</name>
</gene>
<dbReference type="InterPro" id="IPR008896">
    <property type="entry name" value="TIC214"/>
</dbReference>
<feature type="transmembrane region" description="Helical" evidence="4">
    <location>
        <begin position="125"/>
        <end position="144"/>
    </location>
</feature>
<feature type="coiled-coil region" evidence="5">
    <location>
        <begin position="727"/>
        <end position="765"/>
    </location>
</feature>
<keyword evidence="4" id="KW-0812">Transmembrane</keyword>